<comment type="function">
    <text evidence="6">Involved in transcription antitermination. Required for transcription of ribosomal RNA (rRNA) genes. Binds specifically to the boxA antiterminator sequence of the ribosomal RNA (rrn) operons.</text>
</comment>
<dbReference type="AlphaFoldDB" id="A0A318SKR6"/>
<dbReference type="GO" id="GO:0003723">
    <property type="term" value="F:RNA binding"/>
    <property type="evidence" value="ECO:0007669"/>
    <property type="project" value="UniProtKB-UniRule"/>
</dbReference>
<dbReference type="InterPro" id="IPR011605">
    <property type="entry name" value="NusB_fam"/>
</dbReference>
<dbReference type="EMBL" id="QJSX01000004">
    <property type="protein sequence ID" value="PYE54959.1"/>
    <property type="molecule type" value="Genomic_DNA"/>
</dbReference>
<keyword evidence="5 6" id="KW-0804">Transcription</keyword>
<dbReference type="InterPro" id="IPR035926">
    <property type="entry name" value="NusB-like_sf"/>
</dbReference>
<dbReference type="Proteomes" id="UP000248326">
    <property type="component" value="Unassembled WGS sequence"/>
</dbReference>
<keyword evidence="3 6" id="KW-0694">RNA-binding</keyword>
<reference evidence="8 9" key="1">
    <citation type="submission" date="2018-06" db="EMBL/GenBank/DDBJ databases">
        <title>Genomic Encyclopedia of Type Strains, Phase IV (KMG-IV): sequencing the most valuable type-strain genomes for metagenomic binning, comparative biology and taxonomic classification.</title>
        <authorList>
            <person name="Goeker M."/>
        </authorList>
    </citation>
    <scope>NUCLEOTIDE SEQUENCE [LARGE SCALE GENOMIC DNA]</scope>
    <source>
        <strain evidence="8 9">DSM 18048</strain>
    </source>
</reference>
<evidence type="ECO:0000313" key="8">
    <source>
        <dbReference type="EMBL" id="PYE54959.1"/>
    </source>
</evidence>
<dbReference type="RefSeq" id="WP_110886064.1">
    <property type="nucleotide sequence ID" value="NZ_QJSX01000004.1"/>
</dbReference>
<evidence type="ECO:0000256" key="3">
    <source>
        <dbReference type="ARBA" id="ARBA00022884"/>
    </source>
</evidence>
<dbReference type="Gene3D" id="1.10.940.10">
    <property type="entry name" value="NusB-like"/>
    <property type="match status" value="1"/>
</dbReference>
<comment type="similarity">
    <text evidence="1 6">Belongs to the NusB family.</text>
</comment>
<evidence type="ECO:0000256" key="1">
    <source>
        <dbReference type="ARBA" id="ARBA00005952"/>
    </source>
</evidence>
<dbReference type="OrthoDB" id="9811381at2"/>
<evidence type="ECO:0000256" key="6">
    <source>
        <dbReference type="HAMAP-Rule" id="MF_00073"/>
    </source>
</evidence>
<dbReference type="NCBIfam" id="TIGR01951">
    <property type="entry name" value="nusB"/>
    <property type="match status" value="1"/>
</dbReference>
<dbReference type="SUPFAM" id="SSF48013">
    <property type="entry name" value="NusB-like"/>
    <property type="match status" value="1"/>
</dbReference>
<dbReference type="GO" id="GO:0006353">
    <property type="term" value="P:DNA-templated transcription termination"/>
    <property type="evidence" value="ECO:0007669"/>
    <property type="project" value="UniProtKB-UniRule"/>
</dbReference>
<dbReference type="PANTHER" id="PTHR11078:SF3">
    <property type="entry name" value="ANTITERMINATION NUSB DOMAIN-CONTAINING PROTEIN"/>
    <property type="match status" value="1"/>
</dbReference>
<proteinExistence type="inferred from homology"/>
<dbReference type="GO" id="GO:0031564">
    <property type="term" value="P:transcription antitermination"/>
    <property type="evidence" value="ECO:0007669"/>
    <property type="project" value="UniProtKB-KW"/>
</dbReference>
<keyword evidence="4 6" id="KW-0805">Transcription regulation</keyword>
<comment type="caution">
    <text evidence="8">The sequence shown here is derived from an EMBL/GenBank/DDBJ whole genome shotgun (WGS) entry which is preliminary data.</text>
</comment>
<evidence type="ECO:0000256" key="4">
    <source>
        <dbReference type="ARBA" id="ARBA00023015"/>
    </source>
</evidence>
<accession>A0A318SKR6</accession>
<name>A0A318SKR6_9DEIO</name>
<dbReference type="InterPro" id="IPR006027">
    <property type="entry name" value="NusB_RsmB_TIM44"/>
</dbReference>
<keyword evidence="2 6" id="KW-0889">Transcription antitermination</keyword>
<keyword evidence="9" id="KW-1185">Reference proteome</keyword>
<dbReference type="HAMAP" id="MF_00073">
    <property type="entry name" value="NusB"/>
    <property type="match status" value="1"/>
</dbReference>
<organism evidence="8 9">
    <name type="scientific">Deinococcus yavapaiensis KR-236</name>
    <dbReference type="NCBI Taxonomy" id="694435"/>
    <lineage>
        <taxon>Bacteria</taxon>
        <taxon>Thermotogati</taxon>
        <taxon>Deinococcota</taxon>
        <taxon>Deinococci</taxon>
        <taxon>Deinococcales</taxon>
        <taxon>Deinococcaceae</taxon>
        <taxon>Deinococcus</taxon>
    </lineage>
</organism>
<protein>
    <recommendedName>
        <fullName evidence="6">Transcription antitermination protein NusB</fullName>
    </recommendedName>
    <alternativeName>
        <fullName evidence="6">Antitermination factor NusB</fullName>
    </alternativeName>
</protein>
<gene>
    <name evidence="6" type="primary">nusB</name>
    <name evidence="8" type="ORF">DES52_104233</name>
</gene>
<dbReference type="PANTHER" id="PTHR11078">
    <property type="entry name" value="N UTILIZATION SUBSTANCE PROTEIN B-RELATED"/>
    <property type="match status" value="1"/>
</dbReference>
<dbReference type="GO" id="GO:0005829">
    <property type="term" value="C:cytosol"/>
    <property type="evidence" value="ECO:0007669"/>
    <property type="project" value="TreeGrafter"/>
</dbReference>
<evidence type="ECO:0000259" key="7">
    <source>
        <dbReference type="Pfam" id="PF01029"/>
    </source>
</evidence>
<feature type="domain" description="NusB/RsmB/TIM44" evidence="7">
    <location>
        <begin position="14"/>
        <end position="146"/>
    </location>
</feature>
<evidence type="ECO:0000313" key="9">
    <source>
        <dbReference type="Proteomes" id="UP000248326"/>
    </source>
</evidence>
<sequence>MRRRDTGPASGRRAAREFAFQVIFESAQGGLPLAEALTRAEGAMRTGGDLHAALDADTLTFARELVETFEARRHDVDEVLHRTIHGWSFGQLAQTDLNILRLATSELLDVEQPPVPIIESAVRIARKFGGDESGRFVNGVLASVLRTLGRDAGEKPRDA</sequence>
<dbReference type="Pfam" id="PF01029">
    <property type="entry name" value="NusB"/>
    <property type="match status" value="1"/>
</dbReference>
<evidence type="ECO:0000256" key="2">
    <source>
        <dbReference type="ARBA" id="ARBA00022814"/>
    </source>
</evidence>
<evidence type="ECO:0000256" key="5">
    <source>
        <dbReference type="ARBA" id="ARBA00023163"/>
    </source>
</evidence>